<evidence type="ECO:0000313" key="4">
    <source>
        <dbReference type="Proteomes" id="UP000283634"/>
    </source>
</evidence>
<protein>
    <recommendedName>
        <fullName evidence="2">PH domain-containing protein</fullName>
    </recommendedName>
</protein>
<dbReference type="SUPFAM" id="SSF50729">
    <property type="entry name" value="PH domain-like"/>
    <property type="match status" value="1"/>
</dbReference>
<keyword evidence="4" id="KW-1185">Reference proteome</keyword>
<feature type="coiled-coil region" evidence="1">
    <location>
        <begin position="84"/>
        <end position="146"/>
    </location>
</feature>
<dbReference type="Gene3D" id="2.30.29.30">
    <property type="entry name" value="Pleckstrin-homology domain (PH domain)/Phosphotyrosine-binding domain (PTB)"/>
    <property type="match status" value="1"/>
</dbReference>
<evidence type="ECO:0000256" key="1">
    <source>
        <dbReference type="SAM" id="Coils"/>
    </source>
</evidence>
<dbReference type="SMART" id="SM00233">
    <property type="entry name" value="PH"/>
    <property type="match status" value="1"/>
</dbReference>
<sequence>MGEMVVSATDIVQNECTGRLQIVMEYGVELAEIFRIVHHDMYHLLRGTNARLKLCVDKLSDSLGAVRALRRAMAERDGSETWKQKELLADVTKLREELHQQREENKQFVSITSTPAYDEHVVSALSNSYEKELEILRTQIAMMKNNCVDIRLSDLWLRNELNIMEQSVLSSSRAEAMPAGALLDDADGTAENKGKRLASHSLRVLRPFIDQSTKKNICPPVDASCSLECERIIRQDYVFLKLGRHWSRLYCVLSQTKTLLFFDNPNDVSQTRHIVTLKSVKRARQVSSPSQKFAIGLELCKEAGGKCVEMAFRDKTERSLWLVLLIAQIPRVQNQRSAM</sequence>
<dbReference type="AlphaFoldDB" id="A0A3R7LVB4"/>
<proteinExistence type="predicted"/>
<dbReference type="Proteomes" id="UP000283634">
    <property type="component" value="Unassembled WGS sequence"/>
</dbReference>
<keyword evidence="1" id="KW-0175">Coiled coil</keyword>
<dbReference type="EMBL" id="MKGL01000177">
    <property type="protein sequence ID" value="RNF03983.1"/>
    <property type="molecule type" value="Genomic_DNA"/>
</dbReference>
<evidence type="ECO:0000259" key="2">
    <source>
        <dbReference type="PROSITE" id="PS50003"/>
    </source>
</evidence>
<organism evidence="3 4">
    <name type="scientific">Trypanosoma rangeli</name>
    <dbReference type="NCBI Taxonomy" id="5698"/>
    <lineage>
        <taxon>Eukaryota</taxon>
        <taxon>Discoba</taxon>
        <taxon>Euglenozoa</taxon>
        <taxon>Kinetoplastea</taxon>
        <taxon>Metakinetoplastina</taxon>
        <taxon>Trypanosomatida</taxon>
        <taxon>Trypanosomatidae</taxon>
        <taxon>Trypanosoma</taxon>
        <taxon>Herpetosoma</taxon>
    </lineage>
</organism>
<dbReference type="CDD" id="cd00821">
    <property type="entry name" value="PH"/>
    <property type="match status" value="1"/>
</dbReference>
<dbReference type="RefSeq" id="XP_029237829.1">
    <property type="nucleotide sequence ID" value="XM_029382249.1"/>
</dbReference>
<reference evidence="3 4" key="1">
    <citation type="journal article" date="2018" name="BMC Genomics">
        <title>Genomic comparison of Trypanosoma conorhini and Trypanosoma rangeli to Trypanosoma cruzi strains of high and low virulence.</title>
        <authorList>
            <person name="Bradwell K.R."/>
            <person name="Koparde V.N."/>
            <person name="Matveyev A.V."/>
            <person name="Serrano M.G."/>
            <person name="Alves J.M."/>
            <person name="Parikh H."/>
            <person name="Huang B."/>
            <person name="Lee V."/>
            <person name="Espinosa-Alvarez O."/>
            <person name="Ortiz P.A."/>
            <person name="Costa-Martins A.G."/>
            <person name="Teixeira M.M."/>
            <person name="Buck G.A."/>
        </authorList>
    </citation>
    <scope>NUCLEOTIDE SEQUENCE [LARGE SCALE GENOMIC DNA]</scope>
    <source>
        <strain evidence="3 4">AM80</strain>
    </source>
</reference>
<dbReference type="OrthoDB" id="244091at2759"/>
<dbReference type="VEuPathDB" id="TriTrypDB:TRSC58_00695"/>
<dbReference type="InterPro" id="IPR001849">
    <property type="entry name" value="PH_domain"/>
</dbReference>
<evidence type="ECO:0000313" key="3">
    <source>
        <dbReference type="EMBL" id="RNF03983.1"/>
    </source>
</evidence>
<gene>
    <name evidence="3" type="ORF">TraAM80_05367</name>
</gene>
<feature type="domain" description="PH" evidence="2">
    <location>
        <begin position="231"/>
        <end position="330"/>
    </location>
</feature>
<dbReference type="OMA" id="ERIIRQD"/>
<name>A0A3R7LVB4_TRYRA</name>
<comment type="caution">
    <text evidence="3">The sequence shown here is derived from an EMBL/GenBank/DDBJ whole genome shotgun (WGS) entry which is preliminary data.</text>
</comment>
<accession>A0A3R7LVB4</accession>
<dbReference type="PROSITE" id="PS50003">
    <property type="entry name" value="PH_DOMAIN"/>
    <property type="match status" value="1"/>
</dbReference>
<dbReference type="InterPro" id="IPR011993">
    <property type="entry name" value="PH-like_dom_sf"/>
</dbReference>
<dbReference type="GeneID" id="40329300"/>